<organism evidence="2 3">
    <name type="scientific">Clostridium butyricum E4 str. BoNT E BL5262</name>
    <dbReference type="NCBI Taxonomy" id="632245"/>
    <lineage>
        <taxon>Bacteria</taxon>
        <taxon>Bacillati</taxon>
        <taxon>Bacillota</taxon>
        <taxon>Clostridia</taxon>
        <taxon>Eubacteriales</taxon>
        <taxon>Clostridiaceae</taxon>
        <taxon>Clostridium</taxon>
    </lineage>
</organism>
<accession>C4ICA7</accession>
<sequence length="42" mass="4548">MYKLGAVNAINLDGGKSSTMYYNGNTINETEGRKIPTAILVE</sequence>
<protein>
    <recommendedName>
        <fullName evidence="1">Phosphodiester glycosidase domain-containing protein</fullName>
    </recommendedName>
</protein>
<dbReference type="Proteomes" id="UP000003081">
    <property type="component" value="Unassembled WGS sequence"/>
</dbReference>
<gene>
    <name evidence="2" type="ORF">CLP_0782</name>
</gene>
<evidence type="ECO:0000259" key="1">
    <source>
        <dbReference type="Pfam" id="PF09992"/>
    </source>
</evidence>
<comment type="caution">
    <text evidence="2">The sequence shown here is derived from an EMBL/GenBank/DDBJ whole genome shotgun (WGS) entry which is preliminary data.</text>
</comment>
<evidence type="ECO:0000313" key="2">
    <source>
        <dbReference type="EMBL" id="EEP56085.1"/>
    </source>
</evidence>
<dbReference type="EMBL" id="ACOM01000001">
    <property type="protein sequence ID" value="EEP56085.1"/>
    <property type="molecule type" value="Genomic_DNA"/>
</dbReference>
<feature type="domain" description="Phosphodiester glycosidase" evidence="1">
    <location>
        <begin position="1"/>
        <end position="41"/>
    </location>
</feature>
<evidence type="ECO:0000313" key="3">
    <source>
        <dbReference type="Proteomes" id="UP000003081"/>
    </source>
</evidence>
<dbReference type="AlphaFoldDB" id="C4ICA7"/>
<reference evidence="2 3" key="1">
    <citation type="submission" date="2009-08" db="EMBL/GenBank/DDBJ databases">
        <authorList>
            <person name="Shrivastava S."/>
            <person name="Brinkac L.B."/>
            <person name="Brown J.L."/>
            <person name="Bruce D.B."/>
            <person name="Detter C."/>
            <person name="Green L.D."/>
            <person name="Munk C.A."/>
            <person name="Rogers Y.C."/>
            <person name="Tapia R."/>
            <person name="Sims D.R."/>
            <person name="Smith L.A."/>
            <person name="Smith T.J."/>
            <person name="Sutton G."/>
            <person name="Brettin T."/>
        </authorList>
    </citation>
    <scope>NUCLEOTIDE SEQUENCE [LARGE SCALE GENOMIC DNA]</scope>
    <source>
        <strain evidence="3">E4 str. BoNT E BL5262</strain>
    </source>
</reference>
<dbReference type="InterPro" id="IPR018711">
    <property type="entry name" value="NAGPA"/>
</dbReference>
<proteinExistence type="predicted"/>
<dbReference type="HOGENOM" id="CLU_3249409_0_0_9"/>
<keyword evidence="3" id="KW-1185">Reference proteome</keyword>
<dbReference type="Pfam" id="PF09992">
    <property type="entry name" value="NAGPA"/>
    <property type="match status" value="1"/>
</dbReference>
<name>C4ICA7_CLOBU</name>